<dbReference type="OrthoDB" id="9795386at2"/>
<protein>
    <recommendedName>
        <fullName evidence="3">Phage structural protein</fullName>
    </recommendedName>
</protein>
<evidence type="ECO:0008006" key="3">
    <source>
        <dbReference type="Google" id="ProtNLM"/>
    </source>
</evidence>
<proteinExistence type="predicted"/>
<keyword evidence="2" id="KW-1185">Reference proteome</keyword>
<accession>H6LCA7</accession>
<name>H6LCA7_ACEWD</name>
<dbReference type="HOGENOM" id="CLU_812873_0_0_9"/>
<sequence length="341" mass="37162">MGEISGFHNSANGDRRYKADFWARFLGSFIGNGVYPNPSTNLQVIANGDMTVTVKAGKAWVNGVFYENTADKVITLEVADGVLKRIDRIVVSDITLERDTYSKVKKGSFASSPAAPALQRDADAYELGLADIYIENGAVSISQSNITDLRLNTAYCGIVHGLFDQVDTTTLFNQYQAWYLETVDDATTDIAVMLSAFQSSFNTWFADLQDTLDENTAANLLNKINDLIDRVTIAETSISNHTADIASLDTRLDLQERLLTSIIPTTGWSGTAPYSVAVTVSGLTDSRPDINPIYSATLETALLEKEAWNTISYIDCTTDTMTVTCLEEIPTTAINVELVGG</sequence>
<dbReference type="RefSeq" id="WP_014357804.1">
    <property type="nucleotide sequence ID" value="NC_016894.1"/>
</dbReference>
<dbReference type="STRING" id="931626.Awo_c34980"/>
<dbReference type="eggNOG" id="ENOG502ZQEV">
    <property type="taxonomic scope" value="Bacteria"/>
</dbReference>
<organism evidence="1 2">
    <name type="scientific">Acetobacterium woodii (strain ATCC 29683 / DSM 1030 / JCM 2381 / KCTC 1655 / WB1)</name>
    <dbReference type="NCBI Taxonomy" id="931626"/>
    <lineage>
        <taxon>Bacteria</taxon>
        <taxon>Bacillati</taxon>
        <taxon>Bacillota</taxon>
        <taxon>Clostridia</taxon>
        <taxon>Eubacteriales</taxon>
        <taxon>Eubacteriaceae</taxon>
        <taxon>Acetobacterium</taxon>
    </lineage>
</organism>
<gene>
    <name evidence="1" type="ordered locus">Awo_c34980</name>
</gene>
<reference evidence="1 2" key="2">
    <citation type="journal article" date="2012" name="PLoS ONE">
        <title>An ancient pathway combining carbon dioxide fixation with the generation and utilization of a sodium ion gradient for ATP synthesis.</title>
        <authorList>
            <person name="Poehlein A."/>
            <person name="Schmidt S."/>
            <person name="Kaster A.K."/>
            <person name="Goenrich M."/>
            <person name="Vollmers J."/>
            <person name="Thurmer A."/>
            <person name="Bertsch J."/>
            <person name="Schuchmann K."/>
            <person name="Voigt B."/>
            <person name="Hecker M."/>
            <person name="Daniel R."/>
            <person name="Thauer R.K."/>
            <person name="Gottschalk G."/>
            <person name="Muller V."/>
        </authorList>
    </citation>
    <scope>NUCLEOTIDE SEQUENCE [LARGE SCALE GENOMIC DNA]</scope>
    <source>
        <strain evidence="2">ATCC 29683 / DSM 1030 / JCM 2381 / KCTC 1655 / WB1</strain>
    </source>
</reference>
<reference evidence="2" key="1">
    <citation type="submission" date="2011-07" db="EMBL/GenBank/DDBJ databases">
        <title>Complete genome sequence of Acetobacterium woodii.</title>
        <authorList>
            <person name="Poehlein A."/>
            <person name="Schmidt S."/>
            <person name="Kaster A.-K."/>
            <person name="Goenrich M."/>
            <person name="Vollmers J."/>
            <person name="Thuermer A."/>
            <person name="Gottschalk G."/>
            <person name="Thauer R.K."/>
            <person name="Daniel R."/>
            <person name="Mueller V."/>
        </authorList>
    </citation>
    <scope>NUCLEOTIDE SEQUENCE [LARGE SCALE GENOMIC DNA]</scope>
    <source>
        <strain evidence="2">ATCC 29683 / DSM 1030 / JCM 2381 / KCTC 1655 / WB1</strain>
    </source>
</reference>
<dbReference type="AlphaFoldDB" id="H6LCA7"/>
<dbReference type="EMBL" id="CP002987">
    <property type="protein sequence ID" value="AFA50222.1"/>
    <property type="molecule type" value="Genomic_DNA"/>
</dbReference>
<evidence type="ECO:0000313" key="2">
    <source>
        <dbReference type="Proteomes" id="UP000007177"/>
    </source>
</evidence>
<dbReference type="Proteomes" id="UP000007177">
    <property type="component" value="Chromosome"/>
</dbReference>
<evidence type="ECO:0000313" key="1">
    <source>
        <dbReference type="EMBL" id="AFA50222.1"/>
    </source>
</evidence>
<dbReference type="KEGG" id="awo:Awo_c34980"/>